<evidence type="ECO:0000313" key="4">
    <source>
        <dbReference type="Proteomes" id="UP000001879"/>
    </source>
</evidence>
<evidence type="ECO:0000313" key="3">
    <source>
        <dbReference type="EMBL" id="ELY33845.1"/>
    </source>
</evidence>
<dbReference type="OrthoDB" id="169845at2157"/>
<feature type="compositionally biased region" description="Low complexity" evidence="1">
    <location>
        <begin position="99"/>
        <end position="112"/>
    </location>
</feature>
<keyword evidence="4" id="KW-1185">Reference proteome</keyword>
<dbReference type="GeneID" id="8823017"/>
<evidence type="ECO:0000313" key="5">
    <source>
        <dbReference type="Proteomes" id="UP000011543"/>
    </source>
</evidence>
<dbReference type="RefSeq" id="WP_004213633.1">
    <property type="nucleotide sequence ID" value="NC_013922.1"/>
</dbReference>
<reference evidence="2" key="4">
    <citation type="submission" date="2016-09" db="EMBL/GenBank/DDBJ databases">
        <authorList>
            <person name="Pfeiffer F."/>
        </authorList>
    </citation>
    <scope>NUCLEOTIDE SEQUENCE</scope>
    <source>
        <strain evidence="2">ATCC 43099</strain>
    </source>
</reference>
<evidence type="ECO:0000313" key="2">
    <source>
        <dbReference type="EMBL" id="ADD03790.1"/>
    </source>
</evidence>
<dbReference type="PATRIC" id="fig|547559.17.peg.272"/>
<dbReference type="Proteomes" id="UP000011543">
    <property type="component" value="Unassembled WGS sequence"/>
</dbReference>
<proteinExistence type="predicted"/>
<reference evidence="4" key="1">
    <citation type="submission" date="2010-02" db="EMBL/GenBank/DDBJ databases">
        <title>Complete sequence of chromosome of Natrialba magadii ATCC 43099.</title>
        <authorList>
            <consortium name="US DOE Joint Genome Institute"/>
            <person name="Lucas S."/>
            <person name="Copeland A."/>
            <person name="Lapidus A."/>
            <person name="Cheng J.-F."/>
            <person name="Bruce D."/>
            <person name="Goodwin L."/>
            <person name="Pitluck S."/>
            <person name="Davenport K."/>
            <person name="Saunders E."/>
            <person name="Detter J.C."/>
            <person name="Han C."/>
            <person name="Tapia R."/>
            <person name="Land M."/>
            <person name="Hauser L."/>
            <person name="Kyrpides N."/>
            <person name="Mikhailova N."/>
            <person name="De Castro R.E."/>
            <person name="Maupin-Furlow J.A."/>
            <person name="Woyke T."/>
        </authorList>
    </citation>
    <scope>NUCLEOTIDE SEQUENCE [LARGE SCALE GENOMIC DNA]</scope>
    <source>
        <strain evidence="4">ATCC 43099 / DSM 3394 / CCM 3739 / CIP 104546 / IAM 13178 / JCM 8861 / NBRC 102185 / NCIMB 2190 / MS3</strain>
    </source>
</reference>
<reference evidence="3 5" key="3">
    <citation type="journal article" date="2014" name="PLoS Genet.">
        <title>Phylogenetically driven sequencing of extremely halophilic archaea reveals strategies for static and dynamic osmo-response.</title>
        <authorList>
            <person name="Becker E.A."/>
            <person name="Seitzer P.M."/>
            <person name="Tritt A."/>
            <person name="Larsen D."/>
            <person name="Krusor M."/>
            <person name="Yao A.I."/>
            <person name="Wu D."/>
            <person name="Madern D."/>
            <person name="Eisen J.A."/>
            <person name="Darling A.E."/>
            <person name="Facciotti M.T."/>
        </authorList>
    </citation>
    <scope>NUCLEOTIDE SEQUENCE [LARGE SCALE GENOMIC DNA]</scope>
    <source>
        <strain evidence="5">ATCC 43099 / DSM 3394 / CCM 3739 / CIP 104546 / IAM 13178 / JCM 8861 / NBRC 102185 / NCIMB 2190 / MS3</strain>
        <strain evidence="3">MS-3</strain>
    </source>
</reference>
<accession>D3SWJ8</accession>
<reference evidence="2 4" key="2">
    <citation type="journal article" date="2012" name="BMC Genomics">
        <title>A comparative genomics perspective on the genetic content of the alkaliphilic haloarchaeon Natrialba magadii ATCC 43099T.</title>
        <authorList>
            <person name="Siddaramappa S."/>
            <person name="Challacombe J.F."/>
            <person name="Decastro R.E."/>
            <person name="Pfeiffer F."/>
            <person name="Sastre D.E."/>
            <person name="Gimenez M.I."/>
            <person name="Paggi R.A."/>
            <person name="Detter J.C."/>
            <person name="Davenport K.W."/>
            <person name="Goodwin L.A."/>
            <person name="Kyrpides N."/>
            <person name="Tapia R."/>
            <person name="Pitluck S."/>
            <person name="Lucas S."/>
            <person name="Woyke T."/>
            <person name="Maupin-Furlow J.A."/>
        </authorList>
    </citation>
    <scope>NUCLEOTIDE SEQUENCE [LARGE SCALE GENOMIC DNA]</scope>
    <source>
        <strain evidence="2">ATCC 43099</strain>
        <strain evidence="4">ATCC 43099 / DSM 3394 / CCM 3739 / CIP 104546 / IAM 13178 / JCM 8861 / NBRC 102185 / NCIMB 2190 / MS3</strain>
    </source>
</reference>
<name>D3SWJ8_NATMM</name>
<dbReference type="HOGENOM" id="CLU_171548_0_0_2"/>
<dbReference type="STRING" id="547559.Nmag_0198"/>
<gene>
    <name evidence="2" type="ordered locus">Nmag_0198</name>
    <name evidence="3" type="ORF">C500_01428</name>
</gene>
<dbReference type="Proteomes" id="UP000001879">
    <property type="component" value="Chromosome"/>
</dbReference>
<dbReference type="PaxDb" id="547559-Nmag_0198"/>
<organism evidence="2 4">
    <name type="scientific">Natrialba magadii (strain ATCC 43099 / DSM 3394 / CCM 3739 / CIP 104546 / IAM 13178 / JCM 8861 / NBRC 102185 / NCIMB 2190 / MS3)</name>
    <name type="common">Natronobacterium magadii</name>
    <dbReference type="NCBI Taxonomy" id="547559"/>
    <lineage>
        <taxon>Archaea</taxon>
        <taxon>Methanobacteriati</taxon>
        <taxon>Methanobacteriota</taxon>
        <taxon>Stenosarchaea group</taxon>
        <taxon>Halobacteria</taxon>
        <taxon>Halobacteriales</taxon>
        <taxon>Natrialbaceae</taxon>
        <taxon>Natrialba</taxon>
    </lineage>
</organism>
<sequence>MTSIRNQLESAVGVGKRFCVTLEERDGEFVAPHPLESSPLPIVVSRDEIGAEKLPAESEAGTVPVEVDVVVEITDRVRDGRVIGRVVESDCGGVESDADSNPDSNSSTTQNE</sequence>
<evidence type="ECO:0000256" key="1">
    <source>
        <dbReference type="SAM" id="MobiDB-lite"/>
    </source>
</evidence>
<dbReference type="EMBL" id="CP001932">
    <property type="protein sequence ID" value="ADD03790.1"/>
    <property type="molecule type" value="Genomic_DNA"/>
</dbReference>
<feature type="region of interest" description="Disordered" evidence="1">
    <location>
        <begin position="88"/>
        <end position="112"/>
    </location>
</feature>
<protein>
    <submittedName>
        <fullName evidence="2">Uncharacterized protein</fullName>
    </submittedName>
</protein>
<dbReference type="EMBL" id="AOHS01000008">
    <property type="protein sequence ID" value="ELY33845.1"/>
    <property type="molecule type" value="Genomic_DNA"/>
</dbReference>
<dbReference type="AlphaFoldDB" id="D3SWJ8"/>
<dbReference type="KEGG" id="nmg:Nmag_0198"/>
<dbReference type="eggNOG" id="arCOG11407">
    <property type="taxonomic scope" value="Archaea"/>
</dbReference>